<dbReference type="EC" id="1.14.13.-" evidence="2"/>
<dbReference type="PANTHER" id="PTHR43539">
    <property type="entry name" value="FLAVIN-BINDING MONOOXYGENASE-LIKE PROTEIN (AFU_ORTHOLOGUE AFUA_4G09220)"/>
    <property type="match status" value="1"/>
</dbReference>
<evidence type="ECO:0000313" key="2">
    <source>
        <dbReference type="EMBL" id="MFH8249401.1"/>
    </source>
</evidence>
<dbReference type="Proteomes" id="UP001610861">
    <property type="component" value="Unassembled WGS sequence"/>
</dbReference>
<name>A0ABW7Q3I0_9MICO</name>
<protein>
    <submittedName>
        <fullName evidence="2">Flavin-containing monooxygenase</fullName>
        <ecNumber evidence="2">1.14.13.-</ecNumber>
    </submittedName>
</protein>
<organism evidence="2 3">
    <name type="scientific">Microbacterium alkaliflavum</name>
    <dbReference type="NCBI Taxonomy" id="3248839"/>
    <lineage>
        <taxon>Bacteria</taxon>
        <taxon>Bacillati</taxon>
        <taxon>Actinomycetota</taxon>
        <taxon>Actinomycetes</taxon>
        <taxon>Micrococcales</taxon>
        <taxon>Microbacteriaceae</taxon>
        <taxon>Microbacterium</taxon>
    </lineage>
</organism>
<dbReference type="Pfam" id="PF13738">
    <property type="entry name" value="Pyr_redox_3"/>
    <property type="match status" value="1"/>
</dbReference>
<keyword evidence="1 2" id="KW-0560">Oxidoreductase</keyword>
<keyword evidence="2" id="KW-0503">Monooxygenase</keyword>
<keyword evidence="3" id="KW-1185">Reference proteome</keyword>
<comment type="caution">
    <text evidence="2">The sequence shown here is derived from an EMBL/GenBank/DDBJ whole genome shotgun (WGS) entry which is preliminary data.</text>
</comment>
<proteinExistence type="predicted"/>
<evidence type="ECO:0000256" key="1">
    <source>
        <dbReference type="ARBA" id="ARBA00023002"/>
    </source>
</evidence>
<dbReference type="Gene3D" id="3.50.50.60">
    <property type="entry name" value="FAD/NAD(P)-binding domain"/>
    <property type="match status" value="1"/>
</dbReference>
<accession>A0ABW7Q3I0</accession>
<dbReference type="InterPro" id="IPR050982">
    <property type="entry name" value="Auxin_biosynth/cation_transpt"/>
</dbReference>
<reference evidence="2 3" key="1">
    <citation type="submission" date="2024-09" db="EMBL/GenBank/DDBJ databases">
        <authorList>
            <person name="Pan X."/>
        </authorList>
    </citation>
    <scope>NUCLEOTIDE SEQUENCE [LARGE SCALE GENOMIC DNA]</scope>
    <source>
        <strain evidence="2 3">B2969</strain>
    </source>
</reference>
<dbReference type="InterPro" id="IPR036188">
    <property type="entry name" value="FAD/NAD-bd_sf"/>
</dbReference>
<dbReference type="GO" id="GO:0004497">
    <property type="term" value="F:monooxygenase activity"/>
    <property type="evidence" value="ECO:0007669"/>
    <property type="project" value="UniProtKB-KW"/>
</dbReference>
<sequence length="369" mass="39544">MDTRIDTIVIGAGAAGLGAAKRLRDRGIDVVILDDRPRVGDTWRERYRSLKLFTPRGLAELPGLRLGIGRYDFPTGAQFADYLERYAERFALPVRGSTRVTALTRAGTGFRLETAAGETFAAQRVIVATGEHRVPVTPDLAARLDPGIRQLHSLEYAGPEDLAPGPVLVVGAGNSGTDIALEAAAAGHAVTLAGRHPGQIPVDIDTPIGNLLSGVFIRRLRRTTVDSAKGRAIRDMMRGHGINLVRNKLKDLDRAGIARTSRIVDVVPTGRPVTAEGVVLEPATIVWCTGSVPDLSWIRIDDAFDETGAPDQYRGLARKVPGLAFLGMPFQYSMASSTLMGMGADAEYLADRLGEPAPREPDLSPARAS</sequence>
<dbReference type="PRINTS" id="PR00411">
    <property type="entry name" value="PNDRDTASEI"/>
</dbReference>
<dbReference type="PRINTS" id="PR00368">
    <property type="entry name" value="FADPNR"/>
</dbReference>
<dbReference type="RefSeq" id="WP_396639339.1">
    <property type="nucleotide sequence ID" value="NZ_JBIQWL010000001.1"/>
</dbReference>
<dbReference type="EMBL" id="JBIQWL010000001">
    <property type="protein sequence ID" value="MFH8249401.1"/>
    <property type="molecule type" value="Genomic_DNA"/>
</dbReference>
<dbReference type="SUPFAM" id="SSF51905">
    <property type="entry name" value="FAD/NAD(P)-binding domain"/>
    <property type="match status" value="2"/>
</dbReference>
<gene>
    <name evidence="2" type="ORF">ACH3VR_03405</name>
</gene>
<dbReference type="PANTHER" id="PTHR43539:SF78">
    <property type="entry name" value="FLAVIN-CONTAINING MONOOXYGENASE"/>
    <property type="match status" value="1"/>
</dbReference>
<evidence type="ECO:0000313" key="3">
    <source>
        <dbReference type="Proteomes" id="UP001610861"/>
    </source>
</evidence>